<organism evidence="14 15">
    <name type="scientific">Petromyzon marinus</name>
    <name type="common">Sea lamprey</name>
    <dbReference type="NCBI Taxonomy" id="7757"/>
    <lineage>
        <taxon>Eukaryota</taxon>
        <taxon>Metazoa</taxon>
        <taxon>Chordata</taxon>
        <taxon>Craniata</taxon>
        <taxon>Vertebrata</taxon>
        <taxon>Cyclostomata</taxon>
        <taxon>Hyperoartia</taxon>
        <taxon>Petromyzontiformes</taxon>
        <taxon>Petromyzontidae</taxon>
        <taxon>Petromyzon</taxon>
    </lineage>
</organism>
<sequence>MGGAVVDDCPQLVPPPDGGWAWLVLLGCFVVTGFSYAFPKAVSVFFKELIHDFGVGYSDTAWLSSILLAMLYGTGPLCSVLVSRFGCRPVMIGGGLLAAAGMVGASFSTSIIHVYLLAGVTTGMGLALNFQPSLIMLGRYFSKRRPLANGLAAAGSPVFLCTLSPLNQLLQHHFGWRGGFMVLGGLLLNCCLCGALMRPLVPPPGQAQKLMGANATTTTTTSTTTTTTAPPPAPPPPRRRHRPLIDLSVIRHRGFVVYAVSATLMVLGLFVPPVFVVSYARHLGTPDPKAAFLLSVIGLVDVFARPATGLVTGVERVRPYSAYLLSFAMIFNGTADLLGSLASTYAGIAVFCVFFGISYGMVGALQFEVLMGLTGPETFPSALGLVLLMEAGAVLVGPPGAGRLVDYTHSYVYIFYLAGAEVLLAGLVLALGALLCLRGNHNHQHDHAHQHVGGAAAAVGGATAGATNGQGDTETRTP</sequence>
<dbReference type="InterPro" id="IPR050327">
    <property type="entry name" value="Proton-linked_MCT"/>
</dbReference>
<evidence type="ECO:0000256" key="6">
    <source>
        <dbReference type="ARBA" id="ARBA00022847"/>
    </source>
</evidence>
<comment type="catalytic activity">
    <reaction evidence="9">
        <text>4-methyl-2-oxopentanoate(out) + H(+)(out) = 4-methyl-2-oxopentanoate(in) + H(+)(in)</text>
        <dbReference type="Rhea" id="RHEA:71779"/>
        <dbReference type="ChEBI" id="CHEBI:15378"/>
        <dbReference type="ChEBI" id="CHEBI:17865"/>
    </reaction>
</comment>
<keyword evidence="3" id="KW-0813">Transport</keyword>
<feature type="transmembrane region" description="Helical" evidence="12">
    <location>
        <begin position="320"/>
        <end position="339"/>
    </location>
</feature>
<gene>
    <name evidence="15" type="primary">LOC116938053</name>
</gene>
<evidence type="ECO:0000256" key="3">
    <source>
        <dbReference type="ARBA" id="ARBA00022448"/>
    </source>
</evidence>
<evidence type="ECO:0000256" key="8">
    <source>
        <dbReference type="ARBA" id="ARBA00023136"/>
    </source>
</evidence>
<keyword evidence="4" id="KW-1003">Cell membrane</keyword>
<comment type="subcellular location">
    <subcellularLocation>
        <location evidence="1">Basolateral cell membrane</location>
        <topology evidence="1">Multi-pass membrane protein</topology>
    </subcellularLocation>
</comment>
<evidence type="ECO:0000256" key="4">
    <source>
        <dbReference type="ARBA" id="ARBA00022475"/>
    </source>
</evidence>
<dbReference type="Pfam" id="PF07690">
    <property type="entry name" value="MFS_1"/>
    <property type="match status" value="1"/>
</dbReference>
<evidence type="ECO:0000256" key="2">
    <source>
        <dbReference type="ARBA" id="ARBA00006727"/>
    </source>
</evidence>
<evidence type="ECO:0000256" key="9">
    <source>
        <dbReference type="ARBA" id="ARBA00034216"/>
    </source>
</evidence>
<evidence type="ECO:0000256" key="12">
    <source>
        <dbReference type="SAM" id="Phobius"/>
    </source>
</evidence>
<comment type="catalytic activity">
    <reaction evidence="10">
        <text>3-methyl-2-oxobutanoate(out) + H(+)(out) = 3-methyl-2-oxobutanoate(in) + H(+)(in)</text>
        <dbReference type="Rhea" id="RHEA:71783"/>
        <dbReference type="ChEBI" id="CHEBI:11851"/>
        <dbReference type="ChEBI" id="CHEBI:15378"/>
    </reaction>
</comment>
<evidence type="ECO:0000313" key="14">
    <source>
        <dbReference type="Proteomes" id="UP001318040"/>
    </source>
</evidence>
<evidence type="ECO:0000313" key="15">
    <source>
        <dbReference type="RefSeq" id="XP_032801116.1"/>
    </source>
</evidence>
<feature type="transmembrane region" description="Helical" evidence="12">
    <location>
        <begin position="178"/>
        <end position="201"/>
    </location>
</feature>
<dbReference type="PANTHER" id="PTHR11360:SF27">
    <property type="entry name" value="MONOCARBOXYLATE TRANSPORTER 4"/>
    <property type="match status" value="1"/>
</dbReference>
<evidence type="ECO:0000256" key="7">
    <source>
        <dbReference type="ARBA" id="ARBA00022989"/>
    </source>
</evidence>
<dbReference type="GO" id="GO:0015650">
    <property type="term" value="F:lactate:proton symporter activity"/>
    <property type="evidence" value="ECO:0007669"/>
    <property type="project" value="TreeGrafter"/>
</dbReference>
<feature type="transmembrane region" description="Helical" evidence="12">
    <location>
        <begin position="345"/>
        <end position="367"/>
    </location>
</feature>
<evidence type="ECO:0000256" key="1">
    <source>
        <dbReference type="ARBA" id="ARBA00004554"/>
    </source>
</evidence>
<feature type="domain" description="Major facilitator superfamily (MFS) profile" evidence="13">
    <location>
        <begin position="21"/>
        <end position="437"/>
    </location>
</feature>
<dbReference type="InterPro" id="IPR020846">
    <property type="entry name" value="MFS_dom"/>
</dbReference>
<evidence type="ECO:0000256" key="5">
    <source>
        <dbReference type="ARBA" id="ARBA00022692"/>
    </source>
</evidence>
<dbReference type="InterPro" id="IPR011701">
    <property type="entry name" value="MFS"/>
</dbReference>
<feature type="transmembrane region" description="Helical" evidence="12">
    <location>
        <begin position="290"/>
        <end position="308"/>
    </location>
</feature>
<dbReference type="FunFam" id="1.20.1250.20:FF:000030">
    <property type="entry name" value="monocarboxylate transporter 1 isoform X1"/>
    <property type="match status" value="1"/>
</dbReference>
<dbReference type="Gene3D" id="1.20.1250.20">
    <property type="entry name" value="MFS general substrate transporter like domains"/>
    <property type="match status" value="1"/>
</dbReference>
<feature type="transmembrane region" description="Helical" evidence="12">
    <location>
        <begin position="147"/>
        <end position="166"/>
    </location>
</feature>
<dbReference type="RefSeq" id="XP_032801116.1">
    <property type="nucleotide sequence ID" value="XM_032945225.1"/>
</dbReference>
<feature type="transmembrane region" description="Helical" evidence="12">
    <location>
        <begin position="379"/>
        <end position="401"/>
    </location>
</feature>
<feature type="transmembrane region" description="Helical" evidence="12">
    <location>
        <begin position="20"/>
        <end position="39"/>
    </location>
</feature>
<dbReference type="Proteomes" id="UP001318040">
    <property type="component" value="Unplaced"/>
</dbReference>
<dbReference type="PANTHER" id="PTHR11360">
    <property type="entry name" value="MONOCARBOXYLATE TRANSPORTER"/>
    <property type="match status" value="1"/>
</dbReference>
<evidence type="ECO:0000256" key="10">
    <source>
        <dbReference type="ARBA" id="ARBA00034218"/>
    </source>
</evidence>
<dbReference type="AlphaFoldDB" id="A0AAJ7SKL3"/>
<accession>A0AAJ7SKL3</accession>
<feature type="compositionally biased region" description="Low complexity" evidence="11">
    <location>
        <begin position="215"/>
        <end position="228"/>
    </location>
</feature>
<dbReference type="InterPro" id="IPR004743">
    <property type="entry name" value="MCT"/>
</dbReference>
<evidence type="ECO:0000259" key="13">
    <source>
        <dbReference type="PROSITE" id="PS50850"/>
    </source>
</evidence>
<name>A0AAJ7SKL3_PETMA</name>
<feature type="transmembrane region" description="Helical" evidence="12">
    <location>
        <begin position="255"/>
        <end position="278"/>
    </location>
</feature>
<dbReference type="GO" id="GO:0016323">
    <property type="term" value="C:basolateral plasma membrane"/>
    <property type="evidence" value="ECO:0007669"/>
    <property type="project" value="UniProtKB-SubCell"/>
</dbReference>
<keyword evidence="5 12" id="KW-0812">Transmembrane</keyword>
<dbReference type="NCBIfam" id="TIGR00892">
    <property type="entry name" value="2A0113"/>
    <property type="match status" value="1"/>
</dbReference>
<keyword evidence="14" id="KW-1185">Reference proteome</keyword>
<dbReference type="InterPro" id="IPR036259">
    <property type="entry name" value="MFS_trans_sf"/>
</dbReference>
<keyword evidence="6" id="KW-0769">Symport</keyword>
<feature type="transmembrane region" description="Helical" evidence="12">
    <location>
        <begin position="60"/>
        <end position="82"/>
    </location>
</feature>
<reference evidence="15" key="1">
    <citation type="submission" date="2025-08" db="UniProtKB">
        <authorList>
            <consortium name="RefSeq"/>
        </authorList>
    </citation>
    <scope>IDENTIFICATION</scope>
    <source>
        <tissue evidence="15">Sperm</tissue>
    </source>
</reference>
<comment type="similarity">
    <text evidence="2">Belongs to the major facilitator superfamily. Monocarboxylate porter (TC 2.A.1.13) family.</text>
</comment>
<dbReference type="PROSITE" id="PS50850">
    <property type="entry name" value="MFS"/>
    <property type="match status" value="1"/>
</dbReference>
<dbReference type="KEGG" id="pmrn:116938053"/>
<keyword evidence="8 12" id="KW-0472">Membrane</keyword>
<proteinExistence type="inferred from homology"/>
<dbReference type="SUPFAM" id="SSF103473">
    <property type="entry name" value="MFS general substrate transporter"/>
    <property type="match status" value="1"/>
</dbReference>
<protein>
    <submittedName>
        <fullName evidence="15">Monocarboxylate transporter 4-like</fullName>
    </submittedName>
</protein>
<feature type="transmembrane region" description="Helical" evidence="12">
    <location>
        <begin position="413"/>
        <end position="437"/>
    </location>
</feature>
<evidence type="ECO:0000256" key="11">
    <source>
        <dbReference type="SAM" id="MobiDB-lite"/>
    </source>
</evidence>
<feature type="region of interest" description="Disordered" evidence="11">
    <location>
        <begin position="207"/>
        <end position="241"/>
    </location>
</feature>
<keyword evidence="7 12" id="KW-1133">Transmembrane helix</keyword>